<dbReference type="GO" id="GO:0005068">
    <property type="term" value="F:transmembrane receptor protein tyrosine kinase adaptor activity"/>
    <property type="evidence" value="ECO:0007669"/>
    <property type="project" value="TreeGrafter"/>
</dbReference>
<evidence type="ECO:0000313" key="2">
    <source>
        <dbReference type="EMBL" id="KAG8430118.1"/>
    </source>
</evidence>
<feature type="region of interest" description="Disordered" evidence="1">
    <location>
        <begin position="371"/>
        <end position="393"/>
    </location>
</feature>
<feature type="non-terminal residue" evidence="2">
    <location>
        <position position="1"/>
    </location>
</feature>
<evidence type="ECO:0008006" key="4">
    <source>
        <dbReference type="Google" id="ProtNLM"/>
    </source>
</evidence>
<feature type="compositionally biased region" description="Polar residues" evidence="1">
    <location>
        <begin position="32"/>
        <end position="49"/>
    </location>
</feature>
<feature type="region of interest" description="Disordered" evidence="1">
    <location>
        <begin position="1"/>
        <end position="49"/>
    </location>
</feature>
<feature type="compositionally biased region" description="Polar residues" evidence="1">
    <location>
        <begin position="202"/>
        <end position="218"/>
    </location>
</feature>
<dbReference type="OrthoDB" id="67516at2759"/>
<evidence type="ECO:0000313" key="3">
    <source>
        <dbReference type="Proteomes" id="UP000812440"/>
    </source>
</evidence>
<evidence type="ECO:0000256" key="1">
    <source>
        <dbReference type="SAM" id="MobiDB-lite"/>
    </source>
</evidence>
<dbReference type="PANTHER" id="PTHR45960">
    <property type="entry name" value="GRB2-ASSOCIATED-BINDING PROTEIN"/>
    <property type="match status" value="1"/>
</dbReference>
<feature type="region of interest" description="Disordered" evidence="1">
    <location>
        <begin position="180"/>
        <end position="219"/>
    </location>
</feature>
<comment type="caution">
    <text evidence="2">The sequence shown here is derived from an EMBL/GenBank/DDBJ whole genome shotgun (WGS) entry which is preliminary data.</text>
</comment>
<dbReference type="EMBL" id="JAACNH010001524">
    <property type="protein sequence ID" value="KAG8430118.1"/>
    <property type="molecule type" value="Genomic_DNA"/>
</dbReference>
<proteinExistence type="predicted"/>
<dbReference type="AlphaFoldDB" id="A0A8T2IH92"/>
<feature type="region of interest" description="Disordered" evidence="1">
    <location>
        <begin position="297"/>
        <end position="357"/>
    </location>
</feature>
<dbReference type="PANTHER" id="PTHR45960:SF1">
    <property type="entry name" value="GRB2-ASSOCIATED-BINDING PROTEIN 2"/>
    <property type="match status" value="1"/>
</dbReference>
<gene>
    <name evidence="2" type="ORF">GDO86_018447</name>
</gene>
<sequence length="393" mass="43461">SIRNIQSLKQGPRSSPAEFNSPHHHLRERKSSAPSHSSHPTLFTFETPSNHLHQTTLSTSAPQDYLFLHQCMSRKSENMRSASFSQASRSSFFMRSDSAVQKLVQGMFTEVSRLSTELRDSTYDLPRSFGSDTPTKSSLTGLESENEEVYSYKTPSNALFYQIPRTFTLDKNHNALALASNDFHSAPPPRPLNRTGREAMGSPQQQHNGDTGEGTASSCEAYDYPQFGEFSTQQSVESINDGFNSYLQTKSTLVRSESADSEDNYVPMNPGSSCNSNSDYGHSAYIPMSPGPHQFDLHGFSSNTLPSQKGSTASLCARPNRVSDQPPPVNRNLKPKCKSAILPSLQPSTSSVASDEKVDYVQVDKEKTQALQNTRQEWTDVRQSTEPAKSSKP</sequence>
<reference evidence="2" key="1">
    <citation type="thesis" date="2020" institute="ProQuest LLC" country="789 East Eisenhower Parkway, Ann Arbor, MI, USA">
        <title>Comparative Genomics and Chromosome Evolution.</title>
        <authorList>
            <person name="Mudd A.B."/>
        </authorList>
    </citation>
    <scope>NUCLEOTIDE SEQUENCE</scope>
    <source>
        <strain evidence="2">Female2</strain>
        <tissue evidence="2">Blood</tissue>
    </source>
</reference>
<feature type="region of interest" description="Disordered" evidence="1">
    <location>
        <begin position="125"/>
        <end position="147"/>
    </location>
</feature>
<dbReference type="InterPro" id="IPR046355">
    <property type="entry name" value="Gab1-4-like"/>
</dbReference>
<protein>
    <recommendedName>
        <fullName evidence="4">GRB2-associated-binding protein 2</fullName>
    </recommendedName>
</protein>
<organism evidence="2 3">
    <name type="scientific">Hymenochirus boettgeri</name>
    <name type="common">Congo dwarf clawed frog</name>
    <dbReference type="NCBI Taxonomy" id="247094"/>
    <lineage>
        <taxon>Eukaryota</taxon>
        <taxon>Metazoa</taxon>
        <taxon>Chordata</taxon>
        <taxon>Craniata</taxon>
        <taxon>Vertebrata</taxon>
        <taxon>Euteleostomi</taxon>
        <taxon>Amphibia</taxon>
        <taxon>Batrachia</taxon>
        <taxon>Anura</taxon>
        <taxon>Pipoidea</taxon>
        <taxon>Pipidae</taxon>
        <taxon>Pipinae</taxon>
        <taxon>Hymenochirus</taxon>
    </lineage>
</organism>
<accession>A0A8T2IH92</accession>
<name>A0A8T2IH92_9PIPI</name>
<dbReference type="Proteomes" id="UP000812440">
    <property type="component" value="Unassembled WGS sequence"/>
</dbReference>
<feature type="compositionally biased region" description="Polar residues" evidence="1">
    <location>
        <begin position="1"/>
        <end position="13"/>
    </location>
</feature>
<dbReference type="GO" id="GO:0005737">
    <property type="term" value="C:cytoplasm"/>
    <property type="evidence" value="ECO:0007669"/>
    <property type="project" value="TreeGrafter"/>
</dbReference>
<feature type="compositionally biased region" description="Polar residues" evidence="1">
    <location>
        <begin position="130"/>
        <end position="143"/>
    </location>
</feature>
<keyword evidence="3" id="KW-1185">Reference proteome</keyword>
<feature type="compositionally biased region" description="Polar residues" evidence="1">
    <location>
        <begin position="300"/>
        <end position="314"/>
    </location>
</feature>